<feature type="compositionally biased region" description="Low complexity" evidence="1">
    <location>
        <begin position="47"/>
        <end position="68"/>
    </location>
</feature>
<evidence type="ECO:0000313" key="2">
    <source>
        <dbReference type="EMBL" id="KAL0955231.1"/>
    </source>
</evidence>
<feature type="region of interest" description="Disordered" evidence="1">
    <location>
        <begin position="150"/>
        <end position="180"/>
    </location>
</feature>
<feature type="region of interest" description="Disordered" evidence="1">
    <location>
        <begin position="37"/>
        <end position="89"/>
    </location>
</feature>
<proteinExistence type="predicted"/>
<keyword evidence="3" id="KW-1185">Reference proteome</keyword>
<dbReference type="EMBL" id="JASNQZ010000007">
    <property type="protein sequence ID" value="KAL0955231.1"/>
    <property type="molecule type" value="Genomic_DNA"/>
</dbReference>
<feature type="compositionally biased region" description="Low complexity" evidence="1">
    <location>
        <begin position="157"/>
        <end position="180"/>
    </location>
</feature>
<dbReference type="Proteomes" id="UP001556367">
    <property type="component" value="Unassembled WGS sequence"/>
</dbReference>
<sequence length="223" mass="24548">MLDYNLPAAHFIMLDHYLPKQSPLQVIQLVECPAPPPRPIADVAARSDATSSSYDDDSNYYSSSTSSTDPDDDDEDCSSYCSSDLPSEEVDDCVVEDTQRCALAAESLPQTESMRMKRILAWREDFSSQMSDTLYDPSLSSPLKRKIALDDGDDDVASQSSKRSRRSQASDSQGDSRSSASSLCEHACPACDAMFETRHQLRQHGRDAASNEACCVAVDYAFE</sequence>
<evidence type="ECO:0000256" key="1">
    <source>
        <dbReference type="SAM" id="MobiDB-lite"/>
    </source>
</evidence>
<reference evidence="3" key="1">
    <citation type="submission" date="2024-06" db="EMBL/GenBank/DDBJ databases">
        <title>Multi-omics analyses provide insights into the biosynthesis of the anticancer antibiotic pleurotin in Hohenbuehelia grisea.</title>
        <authorList>
            <person name="Weaver J.A."/>
            <person name="Alberti F."/>
        </authorList>
    </citation>
    <scope>NUCLEOTIDE SEQUENCE [LARGE SCALE GENOMIC DNA]</scope>
    <source>
        <strain evidence="3">T-177</strain>
    </source>
</reference>
<accession>A0ABR3JHP0</accession>
<protein>
    <recommendedName>
        <fullName evidence="4">C2H2-type domain-containing protein</fullName>
    </recommendedName>
</protein>
<evidence type="ECO:0000313" key="3">
    <source>
        <dbReference type="Proteomes" id="UP001556367"/>
    </source>
</evidence>
<evidence type="ECO:0008006" key="4">
    <source>
        <dbReference type="Google" id="ProtNLM"/>
    </source>
</evidence>
<comment type="caution">
    <text evidence="2">The sequence shown here is derived from an EMBL/GenBank/DDBJ whole genome shotgun (WGS) entry which is preliminary data.</text>
</comment>
<organism evidence="2 3">
    <name type="scientific">Hohenbuehelia grisea</name>
    <dbReference type="NCBI Taxonomy" id="104357"/>
    <lineage>
        <taxon>Eukaryota</taxon>
        <taxon>Fungi</taxon>
        <taxon>Dikarya</taxon>
        <taxon>Basidiomycota</taxon>
        <taxon>Agaricomycotina</taxon>
        <taxon>Agaricomycetes</taxon>
        <taxon>Agaricomycetidae</taxon>
        <taxon>Agaricales</taxon>
        <taxon>Pleurotineae</taxon>
        <taxon>Pleurotaceae</taxon>
        <taxon>Hohenbuehelia</taxon>
    </lineage>
</organism>
<name>A0ABR3JHP0_9AGAR</name>
<gene>
    <name evidence="2" type="ORF">HGRIS_004132</name>
</gene>